<feature type="chain" id="PRO_5042226780" evidence="2">
    <location>
        <begin position="22"/>
        <end position="345"/>
    </location>
</feature>
<comment type="caution">
    <text evidence="3">The sequence shown here is derived from an EMBL/GenBank/DDBJ whole genome shotgun (WGS) entry which is preliminary data.</text>
</comment>
<keyword evidence="2" id="KW-0732">Signal</keyword>
<dbReference type="AlphaFoldDB" id="A0AAE0HZK0"/>
<evidence type="ECO:0000256" key="1">
    <source>
        <dbReference type="SAM" id="MobiDB-lite"/>
    </source>
</evidence>
<keyword evidence="4" id="KW-1185">Reference proteome</keyword>
<reference evidence="3" key="1">
    <citation type="journal article" date="2023" name="Mol. Phylogenet. Evol.">
        <title>Genome-scale phylogeny and comparative genomics of the fungal order Sordariales.</title>
        <authorList>
            <person name="Hensen N."/>
            <person name="Bonometti L."/>
            <person name="Westerberg I."/>
            <person name="Brannstrom I.O."/>
            <person name="Guillou S."/>
            <person name="Cros-Aarteil S."/>
            <person name="Calhoun S."/>
            <person name="Haridas S."/>
            <person name="Kuo A."/>
            <person name="Mondo S."/>
            <person name="Pangilinan J."/>
            <person name="Riley R."/>
            <person name="LaButti K."/>
            <person name="Andreopoulos B."/>
            <person name="Lipzen A."/>
            <person name="Chen C."/>
            <person name="Yan M."/>
            <person name="Daum C."/>
            <person name="Ng V."/>
            <person name="Clum A."/>
            <person name="Steindorff A."/>
            <person name="Ohm R.A."/>
            <person name="Martin F."/>
            <person name="Silar P."/>
            <person name="Natvig D.O."/>
            <person name="Lalanne C."/>
            <person name="Gautier V."/>
            <person name="Ament-Velasquez S.L."/>
            <person name="Kruys A."/>
            <person name="Hutchinson M.I."/>
            <person name="Powell A.J."/>
            <person name="Barry K."/>
            <person name="Miller A.N."/>
            <person name="Grigoriev I.V."/>
            <person name="Debuchy R."/>
            <person name="Gladieux P."/>
            <person name="Hiltunen Thoren M."/>
            <person name="Johannesson H."/>
        </authorList>
    </citation>
    <scope>NUCLEOTIDE SEQUENCE</scope>
    <source>
        <strain evidence="3">CBS 118394</strain>
    </source>
</reference>
<accession>A0AAE0HZK0</accession>
<gene>
    <name evidence="3" type="ORF">B0H66DRAFT_533977</name>
</gene>
<proteinExistence type="predicted"/>
<dbReference type="Proteomes" id="UP001283341">
    <property type="component" value="Unassembled WGS sequence"/>
</dbReference>
<evidence type="ECO:0000256" key="2">
    <source>
        <dbReference type="SAM" id="SignalP"/>
    </source>
</evidence>
<evidence type="ECO:0000313" key="3">
    <source>
        <dbReference type="EMBL" id="KAK3315701.1"/>
    </source>
</evidence>
<reference evidence="3" key="2">
    <citation type="submission" date="2023-06" db="EMBL/GenBank/DDBJ databases">
        <authorList>
            <consortium name="Lawrence Berkeley National Laboratory"/>
            <person name="Haridas S."/>
            <person name="Hensen N."/>
            <person name="Bonometti L."/>
            <person name="Westerberg I."/>
            <person name="Brannstrom I.O."/>
            <person name="Guillou S."/>
            <person name="Cros-Aarteil S."/>
            <person name="Calhoun S."/>
            <person name="Kuo A."/>
            <person name="Mondo S."/>
            <person name="Pangilinan J."/>
            <person name="Riley R."/>
            <person name="Labutti K."/>
            <person name="Andreopoulos B."/>
            <person name="Lipzen A."/>
            <person name="Chen C."/>
            <person name="Yanf M."/>
            <person name="Daum C."/>
            <person name="Ng V."/>
            <person name="Clum A."/>
            <person name="Steindorff A."/>
            <person name="Ohm R."/>
            <person name="Martin F."/>
            <person name="Silar P."/>
            <person name="Natvig D."/>
            <person name="Lalanne C."/>
            <person name="Gautier V."/>
            <person name="Ament-Velasquez S.L."/>
            <person name="Kruys A."/>
            <person name="Hutchinson M.I."/>
            <person name="Powell A.J."/>
            <person name="Barry K."/>
            <person name="Miller A.N."/>
            <person name="Grigoriev I.V."/>
            <person name="Debuchy R."/>
            <person name="Gladieux P."/>
            <person name="Thoren M.H."/>
            <person name="Johannesson H."/>
        </authorList>
    </citation>
    <scope>NUCLEOTIDE SEQUENCE</scope>
    <source>
        <strain evidence="3">CBS 118394</strain>
    </source>
</reference>
<evidence type="ECO:0000313" key="4">
    <source>
        <dbReference type="Proteomes" id="UP001283341"/>
    </source>
</evidence>
<protein>
    <submittedName>
        <fullName evidence="3">Uncharacterized protein</fullName>
    </submittedName>
</protein>
<name>A0AAE0HZK0_9PEZI</name>
<sequence length="345" mass="35340">MLSFSFLVFATVASLPWLAQAEDVSDSGACKCIGVDYADSGSYLIDSSVDGNFSFASEFEGSCTDSAAISTSLRDSDGNNTYKCSSISPAPIGSLQISTCDIPYSNLTTGVNGRSSCDGGDDDYTNGGDRNNVDCASSNNNFNRDGNDQHDGIAAHHHHAMRHDCDKNDNDKGVSDNVSGSTCVVAAGAAGNWGPGGRGGPPGGWGGGRGGGGRGGPPAWVTSMWASAGNGGLPPWVSCAKTTGKPKRSAAAIAAWTSTYVQTTYTATETSTVYLPALTVTRYANVGVEAIDTVVQTITPAASTVCTGRTTASTRTLTATAAGPKLTRIDLTTAVSHIVETIFVT</sequence>
<feature type="signal peptide" evidence="2">
    <location>
        <begin position="1"/>
        <end position="21"/>
    </location>
</feature>
<dbReference type="EMBL" id="JAUEDM010000005">
    <property type="protein sequence ID" value="KAK3315701.1"/>
    <property type="molecule type" value="Genomic_DNA"/>
</dbReference>
<organism evidence="3 4">
    <name type="scientific">Apodospora peruviana</name>
    <dbReference type="NCBI Taxonomy" id="516989"/>
    <lineage>
        <taxon>Eukaryota</taxon>
        <taxon>Fungi</taxon>
        <taxon>Dikarya</taxon>
        <taxon>Ascomycota</taxon>
        <taxon>Pezizomycotina</taxon>
        <taxon>Sordariomycetes</taxon>
        <taxon>Sordariomycetidae</taxon>
        <taxon>Sordariales</taxon>
        <taxon>Lasiosphaeriaceae</taxon>
        <taxon>Apodospora</taxon>
    </lineage>
</organism>
<feature type="region of interest" description="Disordered" evidence="1">
    <location>
        <begin position="194"/>
        <end position="216"/>
    </location>
</feature>